<evidence type="ECO:0000256" key="3">
    <source>
        <dbReference type="ARBA" id="ARBA00023082"/>
    </source>
</evidence>
<evidence type="ECO:0000256" key="1">
    <source>
        <dbReference type="ARBA" id="ARBA00010641"/>
    </source>
</evidence>
<dbReference type="EMBL" id="JBHTBE010000002">
    <property type="protein sequence ID" value="MFC7269428.1"/>
    <property type="molecule type" value="Genomic_DNA"/>
</dbReference>
<dbReference type="Gene3D" id="1.10.10.10">
    <property type="entry name" value="Winged helix-like DNA-binding domain superfamily/Winged helix DNA-binding domain"/>
    <property type="match status" value="1"/>
</dbReference>
<evidence type="ECO:0000313" key="9">
    <source>
        <dbReference type="Proteomes" id="UP001596507"/>
    </source>
</evidence>
<evidence type="ECO:0000256" key="4">
    <source>
        <dbReference type="ARBA" id="ARBA00023125"/>
    </source>
</evidence>
<dbReference type="SUPFAM" id="SSF88946">
    <property type="entry name" value="Sigma2 domain of RNA polymerase sigma factors"/>
    <property type="match status" value="1"/>
</dbReference>
<keyword evidence="2" id="KW-0805">Transcription regulation</keyword>
<keyword evidence="5" id="KW-0804">Transcription</keyword>
<dbReference type="NCBIfam" id="TIGR02937">
    <property type="entry name" value="sigma70-ECF"/>
    <property type="match status" value="1"/>
</dbReference>
<dbReference type="Gene3D" id="1.10.1740.10">
    <property type="match status" value="1"/>
</dbReference>
<evidence type="ECO:0000259" key="6">
    <source>
        <dbReference type="Pfam" id="PF04542"/>
    </source>
</evidence>
<dbReference type="Pfam" id="PF04542">
    <property type="entry name" value="Sigma70_r2"/>
    <property type="match status" value="1"/>
</dbReference>
<dbReference type="PANTHER" id="PTHR43133:SF8">
    <property type="entry name" value="RNA POLYMERASE SIGMA FACTOR HI_1459-RELATED"/>
    <property type="match status" value="1"/>
</dbReference>
<dbReference type="InterPro" id="IPR013249">
    <property type="entry name" value="RNA_pol_sigma70_r4_t2"/>
</dbReference>
<dbReference type="RefSeq" id="WP_262874343.1">
    <property type="nucleotide sequence ID" value="NZ_BAABKW010000004.1"/>
</dbReference>
<keyword evidence="3" id="KW-0731">Sigma factor</keyword>
<sequence>MSLGSREEAFVELFDEHWATVSAYVRRRLSDEGIAEEIAADVFRIAWEKQQPEDPFGRGWLLRTAMNRLSDHLRRHVRRTRAEEALARRLEEAPDRADLDDLLTLHDAMAGLAEREREALLLTYWEGLSADEVGEVLGCKPGAVWTMLTRARAKLRASIGEAAAVGGAKR</sequence>
<evidence type="ECO:0000256" key="2">
    <source>
        <dbReference type="ARBA" id="ARBA00023015"/>
    </source>
</evidence>
<dbReference type="InterPro" id="IPR013324">
    <property type="entry name" value="RNA_pol_sigma_r3/r4-like"/>
</dbReference>
<comment type="caution">
    <text evidence="8">The sequence shown here is derived from an EMBL/GenBank/DDBJ whole genome shotgun (WGS) entry which is preliminary data.</text>
</comment>
<feature type="domain" description="RNA polymerase sigma-70 region 2" evidence="6">
    <location>
        <begin position="13"/>
        <end position="78"/>
    </location>
</feature>
<organism evidence="8 9">
    <name type="scientific">Microbacterium fluvii</name>
    <dbReference type="NCBI Taxonomy" id="415215"/>
    <lineage>
        <taxon>Bacteria</taxon>
        <taxon>Bacillati</taxon>
        <taxon>Actinomycetota</taxon>
        <taxon>Actinomycetes</taxon>
        <taxon>Micrococcales</taxon>
        <taxon>Microbacteriaceae</taxon>
        <taxon>Microbacterium</taxon>
    </lineage>
</organism>
<proteinExistence type="inferred from homology"/>
<evidence type="ECO:0000313" key="8">
    <source>
        <dbReference type="EMBL" id="MFC7269428.1"/>
    </source>
</evidence>
<dbReference type="Proteomes" id="UP001596507">
    <property type="component" value="Unassembled WGS sequence"/>
</dbReference>
<dbReference type="InterPro" id="IPR036388">
    <property type="entry name" value="WH-like_DNA-bd_sf"/>
</dbReference>
<dbReference type="InterPro" id="IPR007627">
    <property type="entry name" value="RNA_pol_sigma70_r2"/>
</dbReference>
<protein>
    <submittedName>
        <fullName evidence="8">RNA polymerase sigma factor</fullName>
    </submittedName>
</protein>
<comment type="similarity">
    <text evidence="1">Belongs to the sigma-70 factor family. ECF subfamily.</text>
</comment>
<keyword evidence="9" id="KW-1185">Reference proteome</keyword>
<keyword evidence="4" id="KW-0238">DNA-binding</keyword>
<dbReference type="InterPro" id="IPR014284">
    <property type="entry name" value="RNA_pol_sigma-70_dom"/>
</dbReference>
<evidence type="ECO:0000256" key="5">
    <source>
        <dbReference type="ARBA" id="ARBA00023163"/>
    </source>
</evidence>
<dbReference type="InterPro" id="IPR013325">
    <property type="entry name" value="RNA_pol_sigma_r2"/>
</dbReference>
<dbReference type="PANTHER" id="PTHR43133">
    <property type="entry name" value="RNA POLYMERASE ECF-TYPE SIGMA FACTO"/>
    <property type="match status" value="1"/>
</dbReference>
<dbReference type="InterPro" id="IPR039425">
    <property type="entry name" value="RNA_pol_sigma-70-like"/>
</dbReference>
<reference evidence="9" key="1">
    <citation type="journal article" date="2019" name="Int. J. Syst. Evol. Microbiol.">
        <title>The Global Catalogue of Microorganisms (GCM) 10K type strain sequencing project: providing services to taxonomists for standard genome sequencing and annotation.</title>
        <authorList>
            <consortium name="The Broad Institute Genomics Platform"/>
            <consortium name="The Broad Institute Genome Sequencing Center for Infectious Disease"/>
            <person name="Wu L."/>
            <person name="Ma J."/>
        </authorList>
    </citation>
    <scope>NUCLEOTIDE SEQUENCE [LARGE SCALE GENOMIC DNA]</scope>
    <source>
        <strain evidence="9">CGMCC 1.15772</strain>
    </source>
</reference>
<feature type="domain" description="RNA polymerase sigma factor 70 region 4 type 2" evidence="7">
    <location>
        <begin position="104"/>
        <end position="155"/>
    </location>
</feature>
<dbReference type="SUPFAM" id="SSF88659">
    <property type="entry name" value="Sigma3 and sigma4 domains of RNA polymerase sigma factors"/>
    <property type="match status" value="1"/>
</dbReference>
<accession>A0ABW2HDN3</accession>
<dbReference type="Pfam" id="PF08281">
    <property type="entry name" value="Sigma70_r4_2"/>
    <property type="match status" value="1"/>
</dbReference>
<name>A0ABW2HDN3_9MICO</name>
<dbReference type="CDD" id="cd06171">
    <property type="entry name" value="Sigma70_r4"/>
    <property type="match status" value="1"/>
</dbReference>
<evidence type="ECO:0000259" key="7">
    <source>
        <dbReference type="Pfam" id="PF08281"/>
    </source>
</evidence>
<gene>
    <name evidence="8" type="ORF">ACFQRL_10690</name>
</gene>